<protein>
    <submittedName>
        <fullName evidence="3">Amidase</fullName>
    </submittedName>
</protein>
<organism evidence="3 4">
    <name type="scientific">Halarchaeum nitratireducens</name>
    <dbReference type="NCBI Taxonomy" id="489913"/>
    <lineage>
        <taxon>Archaea</taxon>
        <taxon>Methanobacteriati</taxon>
        <taxon>Methanobacteriota</taxon>
        <taxon>Stenosarchaea group</taxon>
        <taxon>Halobacteria</taxon>
        <taxon>Halobacteriales</taxon>
        <taxon>Halobacteriaceae</taxon>
    </lineage>
</organism>
<dbReference type="OrthoDB" id="359273at2157"/>
<accession>A0A830GCV6</accession>
<name>A0A830GCV6_9EURY</name>
<feature type="region of interest" description="Disordered" evidence="1">
    <location>
        <begin position="141"/>
        <end position="160"/>
    </location>
</feature>
<dbReference type="PANTHER" id="PTHR11895:SF7">
    <property type="entry name" value="GLUTAMYL-TRNA(GLN) AMIDOTRANSFERASE SUBUNIT A, MITOCHONDRIAL"/>
    <property type="match status" value="1"/>
</dbReference>
<dbReference type="PROSITE" id="PS00571">
    <property type="entry name" value="AMIDASES"/>
    <property type="match status" value="1"/>
</dbReference>
<dbReference type="SUPFAM" id="SSF75304">
    <property type="entry name" value="Amidase signature (AS) enzymes"/>
    <property type="match status" value="1"/>
</dbReference>
<evidence type="ECO:0000313" key="3">
    <source>
        <dbReference type="EMBL" id="GGN22059.1"/>
    </source>
</evidence>
<dbReference type="GO" id="GO:0003824">
    <property type="term" value="F:catalytic activity"/>
    <property type="evidence" value="ECO:0007669"/>
    <property type="project" value="InterPro"/>
</dbReference>
<feature type="compositionally biased region" description="Low complexity" evidence="1">
    <location>
        <begin position="149"/>
        <end position="160"/>
    </location>
</feature>
<sequence length="484" mass="50967">MANVTRSAVELAFDIRHGRRSPVEETDKTFDRIGQRNDELNAFVHLREDAAREEAADAERALDDGEPVGPLHGVPVALKDLDSHVEGMPYTLGGVAPIGELLPDATSVIVQRLQDAGAIVVGSTNSPEFGASGDTTNPMFGSTGNPFDSSKTAGGSSGGSASAVGSQMIPIALGSDVAGSLRIPASACGVYGLKPTPGTVPNASLPDLFRDVAPFVSYGGLTRTVEDTALLLATIAGEHSRDPLSVPDGGIDYLNAVERPIDELSIAFSSDLGVFEVESAVVDIVEGVADTLTAAGATVEPIDVELGLSLEVLLRSYDTLIESSMASSFESLKRGMNIDLMADHRDELSPHIVEYVERGREYSAVEYHQANVLRSRAYESIADVLDEYDLLLTPTLATPPFEKGERAPGAIDGTPVSTDKEAFLTWPFNLTGHPAASLPAGLSSEGLPIGAQLVGSRFAEDTVLAASGAVERRRPWADNYPPLS</sequence>
<dbReference type="Gene3D" id="3.90.1300.10">
    <property type="entry name" value="Amidase signature (AS) domain"/>
    <property type="match status" value="1"/>
</dbReference>
<comment type="caution">
    <text evidence="3">The sequence shown here is derived from an EMBL/GenBank/DDBJ whole genome shotgun (WGS) entry which is preliminary data.</text>
</comment>
<dbReference type="InterPro" id="IPR000120">
    <property type="entry name" value="Amidase"/>
</dbReference>
<evidence type="ECO:0000256" key="1">
    <source>
        <dbReference type="SAM" id="MobiDB-lite"/>
    </source>
</evidence>
<dbReference type="Pfam" id="PF01425">
    <property type="entry name" value="Amidase"/>
    <property type="match status" value="1"/>
</dbReference>
<dbReference type="EMBL" id="BMOQ01000006">
    <property type="protein sequence ID" value="GGN22059.1"/>
    <property type="molecule type" value="Genomic_DNA"/>
</dbReference>
<gene>
    <name evidence="3" type="ORF">GCM10009021_24360</name>
</gene>
<feature type="domain" description="Amidase" evidence="2">
    <location>
        <begin position="26"/>
        <end position="464"/>
    </location>
</feature>
<dbReference type="Proteomes" id="UP000608850">
    <property type="component" value="Unassembled WGS sequence"/>
</dbReference>
<dbReference type="AlphaFoldDB" id="A0A830GCV6"/>
<keyword evidence="4" id="KW-1185">Reference proteome</keyword>
<dbReference type="InterPro" id="IPR036928">
    <property type="entry name" value="AS_sf"/>
</dbReference>
<proteinExistence type="predicted"/>
<reference evidence="3 4" key="1">
    <citation type="journal article" date="2019" name="Int. J. Syst. Evol. Microbiol.">
        <title>The Global Catalogue of Microorganisms (GCM) 10K type strain sequencing project: providing services to taxonomists for standard genome sequencing and annotation.</title>
        <authorList>
            <consortium name="The Broad Institute Genomics Platform"/>
            <consortium name="The Broad Institute Genome Sequencing Center for Infectious Disease"/>
            <person name="Wu L."/>
            <person name="Ma J."/>
        </authorList>
    </citation>
    <scope>NUCLEOTIDE SEQUENCE [LARGE SCALE GENOMIC DNA]</scope>
    <source>
        <strain evidence="3 4">JCM 16331</strain>
    </source>
</reference>
<dbReference type="InterPro" id="IPR020556">
    <property type="entry name" value="Amidase_CS"/>
</dbReference>
<evidence type="ECO:0000313" key="4">
    <source>
        <dbReference type="Proteomes" id="UP000608850"/>
    </source>
</evidence>
<evidence type="ECO:0000259" key="2">
    <source>
        <dbReference type="Pfam" id="PF01425"/>
    </source>
</evidence>
<dbReference type="PANTHER" id="PTHR11895">
    <property type="entry name" value="TRANSAMIDASE"/>
    <property type="match status" value="1"/>
</dbReference>
<dbReference type="InterPro" id="IPR023631">
    <property type="entry name" value="Amidase_dom"/>
</dbReference>